<name>A0A8J3Z9G8_9ACTN</name>
<organism evidence="3 4">
    <name type="scientific">Virgisporangium aurantiacum</name>
    <dbReference type="NCBI Taxonomy" id="175570"/>
    <lineage>
        <taxon>Bacteria</taxon>
        <taxon>Bacillati</taxon>
        <taxon>Actinomycetota</taxon>
        <taxon>Actinomycetes</taxon>
        <taxon>Micromonosporales</taxon>
        <taxon>Micromonosporaceae</taxon>
        <taxon>Virgisporangium</taxon>
    </lineage>
</organism>
<accession>A0A8J3Z9G8</accession>
<evidence type="ECO:0000313" key="3">
    <source>
        <dbReference type="EMBL" id="GIJ57395.1"/>
    </source>
</evidence>
<keyword evidence="2" id="KW-0812">Transmembrane</keyword>
<keyword evidence="4" id="KW-1185">Reference proteome</keyword>
<feature type="compositionally biased region" description="Basic residues" evidence="1">
    <location>
        <begin position="1"/>
        <end position="14"/>
    </location>
</feature>
<feature type="transmembrane region" description="Helical" evidence="2">
    <location>
        <begin position="64"/>
        <end position="87"/>
    </location>
</feature>
<dbReference type="EMBL" id="BOPG01000031">
    <property type="protein sequence ID" value="GIJ57395.1"/>
    <property type="molecule type" value="Genomic_DNA"/>
</dbReference>
<keyword evidence="2" id="KW-0472">Membrane</keyword>
<feature type="region of interest" description="Disordered" evidence="1">
    <location>
        <begin position="1"/>
        <end position="34"/>
    </location>
</feature>
<proteinExistence type="predicted"/>
<comment type="caution">
    <text evidence="3">The sequence shown here is derived from an EMBL/GenBank/DDBJ whole genome shotgun (WGS) entry which is preliminary data.</text>
</comment>
<dbReference type="Proteomes" id="UP000612585">
    <property type="component" value="Unassembled WGS sequence"/>
</dbReference>
<dbReference type="AlphaFoldDB" id="A0A8J3Z9G8"/>
<reference evidence="3" key="1">
    <citation type="submission" date="2021-01" db="EMBL/GenBank/DDBJ databases">
        <title>Whole genome shotgun sequence of Virgisporangium aurantiacum NBRC 16421.</title>
        <authorList>
            <person name="Komaki H."/>
            <person name="Tamura T."/>
        </authorList>
    </citation>
    <scope>NUCLEOTIDE SEQUENCE</scope>
    <source>
        <strain evidence="3">NBRC 16421</strain>
    </source>
</reference>
<sequence>MCGNRRHGRSRGRCHLADARATGTPPSKVSARTVEGRAPTLGSAAPHGAHHSEENPLRNYYRTAAVLALLVAGLAVPVTPAVAATALSGVHEEIAESLKNSDPSKTKVATCTTGTVIGGNATIVDGDGSVAISQIEPDISTNTVTVTAKETDKTDADWKVTARALCADKPAGLDRVHRISQTNSDPKTLFPHCSGDQTLLSVGWKVEDGNGEILVNQVGVGTDGDAATSASVSAREDGDYDGDWTLHAFLLCADPIAGQNVTYASTESNSIDEPKAFDATCSNGQTATGGAAMAVSLDAATQTELLLDSVYTHSLGGTFNSFQATAYEEDTISDDWYLFVVAVCT</sequence>
<protein>
    <submittedName>
        <fullName evidence="3">Uncharacterized protein</fullName>
    </submittedName>
</protein>
<gene>
    <name evidence="3" type="ORF">Vau01_049110</name>
</gene>
<evidence type="ECO:0000256" key="1">
    <source>
        <dbReference type="SAM" id="MobiDB-lite"/>
    </source>
</evidence>
<keyword evidence="2" id="KW-1133">Transmembrane helix</keyword>
<evidence type="ECO:0000256" key="2">
    <source>
        <dbReference type="SAM" id="Phobius"/>
    </source>
</evidence>
<evidence type="ECO:0000313" key="4">
    <source>
        <dbReference type="Proteomes" id="UP000612585"/>
    </source>
</evidence>